<dbReference type="Proteomes" id="UP000465609">
    <property type="component" value="Chromosome"/>
</dbReference>
<evidence type="ECO:0000313" key="2">
    <source>
        <dbReference type="EMBL" id="BBX83661.1"/>
    </source>
</evidence>
<organism evidence="2 3">
    <name type="scientific">Mycolicibacterium aubagnense</name>
    <dbReference type="NCBI Taxonomy" id="319707"/>
    <lineage>
        <taxon>Bacteria</taxon>
        <taxon>Bacillati</taxon>
        <taxon>Actinomycetota</taxon>
        <taxon>Actinomycetes</taxon>
        <taxon>Mycobacteriales</taxon>
        <taxon>Mycobacteriaceae</taxon>
        <taxon>Mycolicibacterium</taxon>
    </lineage>
</organism>
<sequence length="229" mass="24448">MVTTSDVHGLIGTVTTFARRGLRIAGNAGLPMRGVPSQGHAAAHSNSQSRPADGAVTTPNDVPQLNDALHTKMAGLLDRSVEQSTCETRLELYTRIVDQLVADEARILRALSDGTASPLVNVYSQSRWWSSPRAVLTNTSLIGRTAGVTLPTMVPTYVANLLQLGLVEIGPQADQSEAGYEVLMAEPSVTRAIADAEAARHSARVEQLSLRLSELGHELWTISMGNDSP</sequence>
<dbReference type="Pfam" id="PF14337">
    <property type="entry name" value="Abi_alpha"/>
    <property type="match status" value="1"/>
</dbReference>
<accession>A0ABM7I9Q6</accession>
<evidence type="ECO:0000313" key="3">
    <source>
        <dbReference type="Proteomes" id="UP000465609"/>
    </source>
</evidence>
<proteinExistence type="predicted"/>
<protein>
    <recommendedName>
        <fullName evidence="4">DUF4393 domain-containing protein</fullName>
    </recommendedName>
</protein>
<keyword evidence="3" id="KW-1185">Reference proteome</keyword>
<reference evidence="2 3" key="1">
    <citation type="journal article" date="2019" name="Emerg. Microbes Infect.">
        <title>Comprehensive subspecies identification of 175 nontuberculous mycobacteria species based on 7547 genomic profiles.</title>
        <authorList>
            <person name="Matsumoto Y."/>
            <person name="Kinjo T."/>
            <person name="Motooka D."/>
            <person name="Nabeya D."/>
            <person name="Jung N."/>
            <person name="Uechi K."/>
            <person name="Horii T."/>
            <person name="Iida T."/>
            <person name="Fujita J."/>
            <person name="Nakamura S."/>
        </authorList>
    </citation>
    <scope>NUCLEOTIDE SEQUENCE [LARGE SCALE GENOMIC DNA]</scope>
    <source>
        <strain evidence="2 3">JCM 15296</strain>
    </source>
</reference>
<dbReference type="Gene3D" id="3.30.110.190">
    <property type="match status" value="1"/>
</dbReference>
<dbReference type="RefSeq" id="WP_138231585.1">
    <property type="nucleotide sequence ID" value="NZ_AP022577.1"/>
</dbReference>
<name>A0ABM7I9Q6_9MYCO</name>
<evidence type="ECO:0008006" key="4">
    <source>
        <dbReference type="Google" id="ProtNLM"/>
    </source>
</evidence>
<evidence type="ECO:0000256" key="1">
    <source>
        <dbReference type="SAM" id="MobiDB-lite"/>
    </source>
</evidence>
<feature type="region of interest" description="Disordered" evidence="1">
    <location>
        <begin position="29"/>
        <end position="60"/>
    </location>
</feature>
<gene>
    <name evidence="2" type="ORF">MAUB_15340</name>
</gene>
<dbReference type="EMBL" id="AP022577">
    <property type="protein sequence ID" value="BBX83661.1"/>
    <property type="molecule type" value="Genomic_DNA"/>
</dbReference>
<dbReference type="InterPro" id="IPR025506">
    <property type="entry name" value="Abi_alpha"/>
</dbReference>